<dbReference type="GO" id="GO:0033290">
    <property type="term" value="C:eukaryotic 48S preinitiation complex"/>
    <property type="evidence" value="ECO:0007669"/>
    <property type="project" value="UniProtKB-UniRule"/>
</dbReference>
<comment type="subunit">
    <text evidence="4 5">Component of the eukaryotic translation initiation factor 3 (eIF-3) complex.</text>
</comment>
<dbReference type="InterPro" id="IPR036390">
    <property type="entry name" value="WH_DNA-bd_sf"/>
</dbReference>
<dbReference type="STRING" id="461836.A0A0L0DMN0"/>
<dbReference type="CDD" id="cd21378">
    <property type="entry name" value="eIF3E"/>
    <property type="match status" value="1"/>
</dbReference>
<dbReference type="Pfam" id="PF09440">
    <property type="entry name" value="eIF3_N"/>
    <property type="match status" value="1"/>
</dbReference>
<evidence type="ECO:0000313" key="7">
    <source>
        <dbReference type="EMBL" id="KNC53291.1"/>
    </source>
</evidence>
<dbReference type="Proteomes" id="UP000054408">
    <property type="component" value="Unassembled WGS sequence"/>
</dbReference>
<comment type="similarity">
    <text evidence="4 5">Belongs to the eIF-3 subunit E family.</text>
</comment>
<dbReference type="PIRSF" id="PIRSF016255">
    <property type="entry name" value="eIF3e_su6"/>
    <property type="match status" value="1"/>
</dbReference>
<dbReference type="PROSITE" id="PS50250">
    <property type="entry name" value="PCI"/>
    <property type="match status" value="1"/>
</dbReference>
<evidence type="ECO:0000256" key="5">
    <source>
        <dbReference type="PIRNR" id="PIRNR016255"/>
    </source>
</evidence>
<keyword evidence="8" id="KW-1185">Reference proteome</keyword>
<dbReference type="OMA" id="NCPWILR"/>
<keyword evidence="1 4" id="KW-0963">Cytoplasm</keyword>
<protein>
    <recommendedName>
        <fullName evidence="4 5">Eukaryotic translation initiation factor 3 subunit E</fullName>
        <shortName evidence="4">eIF3e</shortName>
    </recommendedName>
    <alternativeName>
        <fullName evidence="4">Eukaryotic translation initiation factor 3 subunit 6</fullName>
    </alternativeName>
</protein>
<dbReference type="SUPFAM" id="SSF46785">
    <property type="entry name" value="Winged helix' DNA-binding domain"/>
    <property type="match status" value="1"/>
</dbReference>
<proteinExistence type="inferred from homology"/>
<dbReference type="Pfam" id="PF01399">
    <property type="entry name" value="PCI"/>
    <property type="match status" value="1"/>
</dbReference>
<organism evidence="7 8">
    <name type="scientific">Thecamonas trahens ATCC 50062</name>
    <dbReference type="NCBI Taxonomy" id="461836"/>
    <lineage>
        <taxon>Eukaryota</taxon>
        <taxon>Apusozoa</taxon>
        <taxon>Apusomonadida</taxon>
        <taxon>Apusomonadidae</taxon>
        <taxon>Thecamonas</taxon>
    </lineage>
</organism>
<dbReference type="GO" id="GO:0001732">
    <property type="term" value="P:formation of cytoplasmic translation initiation complex"/>
    <property type="evidence" value="ECO:0007669"/>
    <property type="project" value="UniProtKB-UniRule"/>
</dbReference>
<dbReference type="SMART" id="SM00088">
    <property type="entry name" value="PINT"/>
    <property type="match status" value="1"/>
</dbReference>
<dbReference type="GO" id="GO:0071540">
    <property type="term" value="C:eukaryotic translation initiation factor 3 complex, eIF3e"/>
    <property type="evidence" value="ECO:0007669"/>
    <property type="project" value="UniProtKB-UniRule"/>
</dbReference>
<dbReference type="HAMAP" id="MF_03004">
    <property type="entry name" value="eIF3e"/>
    <property type="match status" value="1"/>
</dbReference>
<sequence>MSHLTTVMAPYLDKHLVLVLLDFLAKQEENQQELDEVRLEIIAKTNMVDYAVSVHEALHPGAAAPEELVASREKVVAELKALKEAAGPLLEVLGDEEALKAMEENGRYSREGMLEVEGVSAETIDALNDYAKCLYECGKYEAAASYLAHYIKLAGDEAKTTAAMWGKLASEILAAADWEAAYDDLLALKDVIDPPTGERGRRRRGDAVTNEAASLKLQQRTWLIHWSLFVFFNHPEGRNGIIDFLLEDAYLNTIQTSCPHILRYLTTAVVTNKRRRNVLKTLVTVIQQESYSYSDPITEFVCSLYVDFDFDLARAKLHACEDVLRSDFFLVACFDDFLANARLFIFETYCRIHQNIDLSMLADKLDMDRDQAEKWIVNLVRNANIDAKIDSAADQVVMGNQQHPSIYSQIIEKTKGLSLRSSVLSNNCDRLVRE</sequence>
<dbReference type="EMBL" id="GL349480">
    <property type="protein sequence ID" value="KNC53291.1"/>
    <property type="molecule type" value="Genomic_DNA"/>
</dbReference>
<keyword evidence="2 4" id="KW-0396">Initiation factor</keyword>
<evidence type="ECO:0000256" key="4">
    <source>
        <dbReference type="HAMAP-Rule" id="MF_03004"/>
    </source>
</evidence>
<dbReference type="InterPro" id="IPR019010">
    <property type="entry name" value="eIF3e_N"/>
</dbReference>
<dbReference type="InterPro" id="IPR000717">
    <property type="entry name" value="PCI_dom"/>
</dbReference>
<dbReference type="PANTHER" id="PTHR10317">
    <property type="entry name" value="EUKARYOTIC TRANSLATION INITIATION FACTOR 3 SUBUNIT E"/>
    <property type="match status" value="1"/>
</dbReference>
<dbReference type="SMART" id="SM01186">
    <property type="entry name" value="eIF3_N"/>
    <property type="match status" value="1"/>
</dbReference>
<dbReference type="GO" id="GO:0016282">
    <property type="term" value="C:eukaryotic 43S preinitiation complex"/>
    <property type="evidence" value="ECO:0007669"/>
    <property type="project" value="UniProtKB-UniRule"/>
</dbReference>
<comment type="function">
    <text evidence="4">Component of the eukaryotic translation initiation factor 3 (eIF-3) complex, which is involved in protein synthesis of a specialized repertoire of mRNAs and, together with other initiation factors, stimulates binding of mRNA and methionyl-tRNAi to the 40S ribosome. The eIF-3 complex specifically targets and initiates translation of a subset of mRNAs involved in cell proliferation.</text>
</comment>
<dbReference type="eggNOG" id="KOG2758">
    <property type="taxonomic scope" value="Eukaryota"/>
</dbReference>
<dbReference type="RefSeq" id="XP_013754553.1">
    <property type="nucleotide sequence ID" value="XM_013899099.1"/>
</dbReference>
<reference evidence="7 8" key="1">
    <citation type="submission" date="2010-05" db="EMBL/GenBank/DDBJ databases">
        <title>The Genome Sequence of Thecamonas trahens ATCC 50062.</title>
        <authorList>
            <consortium name="The Broad Institute Genome Sequencing Platform"/>
            <person name="Russ C."/>
            <person name="Cuomo C."/>
            <person name="Shea T."/>
            <person name="Young S.K."/>
            <person name="Zeng Q."/>
            <person name="Koehrsen M."/>
            <person name="Haas B."/>
            <person name="Borodovsky M."/>
            <person name="Guigo R."/>
            <person name="Alvarado L."/>
            <person name="Berlin A."/>
            <person name="Bochicchio J."/>
            <person name="Borenstein D."/>
            <person name="Chapman S."/>
            <person name="Chen Z."/>
            <person name="Freedman E."/>
            <person name="Gellesch M."/>
            <person name="Goldberg J."/>
            <person name="Griggs A."/>
            <person name="Gujja S."/>
            <person name="Heilman E."/>
            <person name="Heiman D."/>
            <person name="Hepburn T."/>
            <person name="Howarth C."/>
            <person name="Jen D."/>
            <person name="Larson L."/>
            <person name="Mehta T."/>
            <person name="Park D."/>
            <person name="Pearson M."/>
            <person name="Roberts A."/>
            <person name="Saif S."/>
            <person name="Shenoy N."/>
            <person name="Sisk P."/>
            <person name="Stolte C."/>
            <person name="Sykes S."/>
            <person name="Thomson T."/>
            <person name="Walk T."/>
            <person name="White J."/>
            <person name="Yandava C."/>
            <person name="Burger G."/>
            <person name="Gray M.W."/>
            <person name="Holland P.W.H."/>
            <person name="King N."/>
            <person name="Lang F.B.F."/>
            <person name="Roger A.J."/>
            <person name="Ruiz-Trillo I."/>
            <person name="Lander E."/>
            <person name="Nusbaum C."/>
        </authorList>
    </citation>
    <scope>NUCLEOTIDE SEQUENCE [LARGE SCALE GENOMIC DNA]</scope>
    <source>
        <strain evidence="7 8">ATCC 50062</strain>
    </source>
</reference>
<gene>
    <name evidence="7" type="ORF">AMSG_08782</name>
</gene>
<dbReference type="OrthoDB" id="417252at2759"/>
<dbReference type="GO" id="GO:0003743">
    <property type="term" value="F:translation initiation factor activity"/>
    <property type="evidence" value="ECO:0007669"/>
    <property type="project" value="UniProtKB-UniRule"/>
</dbReference>
<feature type="domain" description="PCI" evidence="6">
    <location>
        <begin position="230"/>
        <end position="403"/>
    </location>
</feature>
<evidence type="ECO:0000259" key="6">
    <source>
        <dbReference type="PROSITE" id="PS50250"/>
    </source>
</evidence>
<dbReference type="GeneID" id="25567395"/>
<evidence type="ECO:0000256" key="2">
    <source>
        <dbReference type="ARBA" id="ARBA00022540"/>
    </source>
</evidence>
<evidence type="ECO:0000256" key="3">
    <source>
        <dbReference type="ARBA" id="ARBA00022917"/>
    </source>
</evidence>
<accession>A0A0L0DMN0</accession>
<comment type="subcellular location">
    <subcellularLocation>
        <location evidence="4 5">Cytoplasm</location>
    </subcellularLocation>
</comment>
<keyword evidence="3 4" id="KW-0648">Protein biosynthesis</keyword>
<dbReference type="AlphaFoldDB" id="A0A0L0DMN0"/>
<name>A0A0L0DMN0_THETB</name>
<evidence type="ECO:0000256" key="1">
    <source>
        <dbReference type="ARBA" id="ARBA00022490"/>
    </source>
</evidence>
<evidence type="ECO:0000313" key="8">
    <source>
        <dbReference type="Proteomes" id="UP000054408"/>
    </source>
</evidence>
<dbReference type="Pfam" id="PF21357">
    <property type="entry name" value="EIF3E_C"/>
    <property type="match status" value="1"/>
</dbReference>
<dbReference type="InterPro" id="IPR016650">
    <property type="entry name" value="eIF3e"/>
</dbReference>